<dbReference type="Proteomes" id="UP000008782">
    <property type="component" value="Unassembled WGS sequence"/>
</dbReference>
<dbReference type="AlphaFoldDB" id="E3R0B7"/>
<dbReference type="EMBL" id="GG697437">
    <property type="protein sequence ID" value="EFQ36555.1"/>
    <property type="molecule type" value="Genomic_DNA"/>
</dbReference>
<evidence type="ECO:0000256" key="1">
    <source>
        <dbReference type="SAM" id="MobiDB-lite"/>
    </source>
</evidence>
<keyword evidence="3" id="KW-1185">Reference proteome</keyword>
<name>E3R0B7_COLGM</name>
<proteinExistence type="predicted"/>
<dbReference type="STRING" id="645133.E3R0B7"/>
<dbReference type="OrthoDB" id="4424523at2759"/>
<dbReference type="GeneID" id="24417064"/>
<dbReference type="HOGENOM" id="CLU_090038_0_0_1"/>
<dbReference type="VEuPathDB" id="FungiDB:GLRG_11700"/>
<reference evidence="3" key="1">
    <citation type="journal article" date="2012" name="Nat. Genet.">
        <title>Lifestyle transitions in plant pathogenic Colletotrichum fungi deciphered by genome and transcriptome analyses.</title>
        <authorList>
            <person name="O'Connell R.J."/>
            <person name="Thon M.R."/>
            <person name="Hacquard S."/>
            <person name="Amyotte S.G."/>
            <person name="Kleemann J."/>
            <person name="Torres M.F."/>
            <person name="Damm U."/>
            <person name="Buiate E.A."/>
            <person name="Epstein L."/>
            <person name="Alkan N."/>
            <person name="Altmueller J."/>
            <person name="Alvarado-Balderrama L."/>
            <person name="Bauser C.A."/>
            <person name="Becker C."/>
            <person name="Birren B.W."/>
            <person name="Chen Z."/>
            <person name="Choi J."/>
            <person name="Crouch J.A."/>
            <person name="Duvick J.P."/>
            <person name="Farman M.A."/>
            <person name="Gan P."/>
            <person name="Heiman D."/>
            <person name="Henrissat B."/>
            <person name="Howard R.J."/>
            <person name="Kabbage M."/>
            <person name="Koch C."/>
            <person name="Kracher B."/>
            <person name="Kubo Y."/>
            <person name="Law A.D."/>
            <person name="Lebrun M.-H."/>
            <person name="Lee Y.-H."/>
            <person name="Miyara I."/>
            <person name="Moore N."/>
            <person name="Neumann U."/>
            <person name="Nordstroem K."/>
            <person name="Panaccione D.G."/>
            <person name="Panstruga R."/>
            <person name="Place M."/>
            <person name="Proctor R.H."/>
            <person name="Prusky D."/>
            <person name="Rech G."/>
            <person name="Reinhardt R."/>
            <person name="Rollins J.A."/>
            <person name="Rounsley S."/>
            <person name="Schardl C.L."/>
            <person name="Schwartz D.C."/>
            <person name="Shenoy N."/>
            <person name="Shirasu K."/>
            <person name="Sikhakolli U.R."/>
            <person name="Stueber K."/>
            <person name="Sukno S.A."/>
            <person name="Sweigard J.A."/>
            <person name="Takano Y."/>
            <person name="Takahara H."/>
            <person name="Trail F."/>
            <person name="van der Does H.C."/>
            <person name="Voll L.M."/>
            <person name="Will I."/>
            <person name="Young S."/>
            <person name="Zeng Q."/>
            <person name="Zhang J."/>
            <person name="Zhou S."/>
            <person name="Dickman M.B."/>
            <person name="Schulze-Lefert P."/>
            <person name="Ver Loren van Themaat E."/>
            <person name="Ma L.-J."/>
            <person name="Vaillancourt L.J."/>
        </authorList>
    </citation>
    <scope>NUCLEOTIDE SEQUENCE [LARGE SCALE GENOMIC DNA]</scope>
    <source>
        <strain evidence="3">M1.001 / M2 / FGSC 10212</strain>
    </source>
</reference>
<evidence type="ECO:0000313" key="2">
    <source>
        <dbReference type="EMBL" id="EFQ36555.1"/>
    </source>
</evidence>
<organism evidence="3">
    <name type="scientific">Colletotrichum graminicola (strain M1.001 / M2 / FGSC 10212)</name>
    <name type="common">Maize anthracnose fungus</name>
    <name type="synonym">Glomerella graminicola</name>
    <dbReference type="NCBI Taxonomy" id="645133"/>
    <lineage>
        <taxon>Eukaryota</taxon>
        <taxon>Fungi</taxon>
        <taxon>Dikarya</taxon>
        <taxon>Ascomycota</taxon>
        <taxon>Pezizomycotina</taxon>
        <taxon>Sordariomycetes</taxon>
        <taxon>Hypocreomycetidae</taxon>
        <taxon>Glomerellales</taxon>
        <taxon>Glomerellaceae</taxon>
        <taxon>Colletotrichum</taxon>
        <taxon>Colletotrichum graminicola species complex</taxon>
    </lineage>
</organism>
<sequence>MSSPPPSDRGSDMSEEDEEFQEPTPETNIRDCGYSKCGSVIYRTTYNPSSTPKWDQFKALVLSNLRNKITHSLAPEILNNMDFIFADDPSLDNISIANLQRRFQSWVESENMLPFKPSQADPAQMVYVPRGARYEFFVMVDELALLSPCVELVRGFPEHENPHEVGREHVKVWHIAVGTELYDELGDPNAPYTGRYYNSLPGHLVAQGY</sequence>
<dbReference type="RefSeq" id="XP_008100575.1">
    <property type="nucleotide sequence ID" value="XM_008102384.1"/>
</dbReference>
<gene>
    <name evidence="2" type="ORF">GLRG_11700</name>
</gene>
<dbReference type="eggNOG" id="ENOG502RUI6">
    <property type="taxonomic scope" value="Eukaryota"/>
</dbReference>
<protein>
    <submittedName>
        <fullName evidence="2">Uncharacterized protein</fullName>
    </submittedName>
</protein>
<accession>E3R0B7</accession>
<evidence type="ECO:0000313" key="3">
    <source>
        <dbReference type="Proteomes" id="UP000008782"/>
    </source>
</evidence>
<feature type="region of interest" description="Disordered" evidence="1">
    <location>
        <begin position="1"/>
        <end position="31"/>
    </location>
</feature>